<dbReference type="Proteomes" id="UP000252415">
    <property type="component" value="Unassembled WGS sequence"/>
</dbReference>
<accession>A0A368W4D8</accession>
<proteinExistence type="predicted"/>
<feature type="domain" description="Cyclic-phosphate processing Receiver" evidence="1">
    <location>
        <begin position="1"/>
        <end position="84"/>
    </location>
</feature>
<sequence>MNVYLDDKRPCPSGFHLARTAKECITLIKSNKIATLSLDYNLGHGNPTGYEVVKYMIANHLYPRKIIIHSASAFGRKRMFKLLQKHKPQQVSIYIRPALQAYTKQE</sequence>
<organism evidence="2 3">
    <name type="scientific">Paenibacillus prosopidis</name>
    <dbReference type="NCBI Taxonomy" id="630520"/>
    <lineage>
        <taxon>Bacteria</taxon>
        <taxon>Bacillati</taxon>
        <taxon>Bacillota</taxon>
        <taxon>Bacilli</taxon>
        <taxon>Bacillales</taxon>
        <taxon>Paenibacillaceae</taxon>
        <taxon>Paenibacillus</taxon>
    </lineage>
</organism>
<dbReference type="AlphaFoldDB" id="A0A368W4D8"/>
<gene>
    <name evidence="2" type="ORF">DFP97_103319</name>
</gene>
<reference evidence="2 3" key="1">
    <citation type="submission" date="2018-07" db="EMBL/GenBank/DDBJ databases">
        <title>Genomic Encyclopedia of Type Strains, Phase III (KMG-III): the genomes of soil and plant-associated and newly described type strains.</title>
        <authorList>
            <person name="Whitman W."/>
        </authorList>
    </citation>
    <scope>NUCLEOTIDE SEQUENCE [LARGE SCALE GENOMIC DNA]</scope>
    <source>
        <strain evidence="2 3">CECT 7506</strain>
    </source>
</reference>
<dbReference type="OrthoDB" id="2614698at2"/>
<evidence type="ECO:0000313" key="3">
    <source>
        <dbReference type="Proteomes" id="UP000252415"/>
    </source>
</evidence>
<keyword evidence="3" id="KW-1185">Reference proteome</keyword>
<name>A0A368W4D8_9BACL</name>
<dbReference type="InterPro" id="IPR046909">
    <property type="entry name" value="cREC_REC"/>
</dbReference>
<protein>
    <recommendedName>
        <fullName evidence="1">Cyclic-phosphate processing Receiver domain-containing protein</fullName>
    </recommendedName>
</protein>
<dbReference type="Pfam" id="PF20274">
    <property type="entry name" value="cREC_REC"/>
    <property type="match status" value="1"/>
</dbReference>
<dbReference type="EMBL" id="QPJD01000003">
    <property type="protein sequence ID" value="RCW50299.1"/>
    <property type="molecule type" value="Genomic_DNA"/>
</dbReference>
<evidence type="ECO:0000313" key="2">
    <source>
        <dbReference type="EMBL" id="RCW50299.1"/>
    </source>
</evidence>
<dbReference type="RefSeq" id="WP_114379133.1">
    <property type="nucleotide sequence ID" value="NZ_QPJD01000003.1"/>
</dbReference>
<evidence type="ECO:0000259" key="1">
    <source>
        <dbReference type="Pfam" id="PF20274"/>
    </source>
</evidence>
<comment type="caution">
    <text evidence="2">The sequence shown here is derived from an EMBL/GenBank/DDBJ whole genome shotgun (WGS) entry which is preliminary data.</text>
</comment>